<gene>
    <name evidence="1" type="ORF">CSTERLE_09840</name>
</gene>
<accession>A0A1B1YM96</accession>
<organism evidence="1 2">
    <name type="scientific">Thermoclostridium stercorarium subsp. leptospartum DSM 9219</name>
    <dbReference type="NCBI Taxonomy" id="1346611"/>
    <lineage>
        <taxon>Bacteria</taxon>
        <taxon>Bacillati</taxon>
        <taxon>Bacillota</taxon>
        <taxon>Clostridia</taxon>
        <taxon>Eubacteriales</taxon>
        <taxon>Oscillospiraceae</taxon>
        <taxon>Thermoclostridium</taxon>
    </lineage>
</organism>
<sequence length="67" mass="7669">MFYIPKDWLKDGNNEKAVHSILEQYLGNSDLKPEGFENDVELVFNELEAIGEAIIIEKIKDGTLRNC</sequence>
<dbReference type="RefSeq" id="WP_065820988.1">
    <property type="nucleotide sequence ID" value="NZ_CP014673.1"/>
</dbReference>
<dbReference type="EMBL" id="CP014673">
    <property type="protein sequence ID" value="ANX01844.1"/>
    <property type="molecule type" value="Genomic_DNA"/>
</dbReference>
<name>A0A1B1YM96_THEST</name>
<proteinExistence type="predicted"/>
<evidence type="ECO:0000313" key="2">
    <source>
        <dbReference type="Proteomes" id="UP000092931"/>
    </source>
</evidence>
<evidence type="ECO:0000313" key="1">
    <source>
        <dbReference type="EMBL" id="ANX01844.1"/>
    </source>
</evidence>
<protein>
    <submittedName>
        <fullName evidence="1">Uncharacterized protein</fullName>
    </submittedName>
</protein>
<dbReference type="AlphaFoldDB" id="A0A1B1YM96"/>
<reference evidence="1 2" key="1">
    <citation type="submission" date="2016-02" db="EMBL/GenBank/DDBJ databases">
        <title>Comparison of Clostridium stercorarium subspecies using comparative genomics and transcriptomics.</title>
        <authorList>
            <person name="Schellenberg J."/>
            <person name="Thallinger G."/>
            <person name="Levin D.B."/>
            <person name="Zhang X."/>
            <person name="Alvare G."/>
            <person name="Fristensky B."/>
            <person name="Sparling R."/>
        </authorList>
    </citation>
    <scope>NUCLEOTIDE SEQUENCE [LARGE SCALE GENOMIC DNA]</scope>
    <source>
        <strain evidence="1 2">DSM 9219</strain>
    </source>
</reference>
<dbReference type="Proteomes" id="UP000092931">
    <property type="component" value="Chromosome"/>
</dbReference>